<comment type="caution">
    <text evidence="2">The sequence shown here is derived from an EMBL/GenBank/DDBJ whole genome shotgun (WGS) entry which is preliminary data.</text>
</comment>
<dbReference type="OrthoDB" id="5736883at2"/>
<evidence type="ECO:0000313" key="2">
    <source>
        <dbReference type="EMBL" id="PEH72086.1"/>
    </source>
</evidence>
<dbReference type="RefSeq" id="WP_078000569.1">
    <property type="nucleotide sequence ID" value="NZ_MSSL01000037.1"/>
</dbReference>
<dbReference type="NCBIfam" id="TIGR01715">
    <property type="entry name" value="phage_lam_T"/>
    <property type="match status" value="1"/>
</dbReference>
<feature type="domain" description="Minor tail T" evidence="1">
    <location>
        <begin position="26"/>
        <end position="101"/>
    </location>
</feature>
<proteinExistence type="predicted"/>
<dbReference type="Pfam" id="PF06223">
    <property type="entry name" value="Phage_tail_T"/>
    <property type="match status" value="1"/>
</dbReference>
<protein>
    <submittedName>
        <fullName evidence="2">Phage tail assembly protein T</fullName>
    </submittedName>
</protein>
<dbReference type="EMBL" id="PDDV01000013">
    <property type="protein sequence ID" value="PEH72086.1"/>
    <property type="molecule type" value="Genomic_DNA"/>
</dbReference>
<dbReference type="Proteomes" id="UP000219788">
    <property type="component" value="Unassembled WGS sequence"/>
</dbReference>
<gene>
    <name evidence="2" type="ORF">CRM76_09235</name>
</gene>
<evidence type="ECO:0000259" key="1">
    <source>
        <dbReference type="Pfam" id="PF06223"/>
    </source>
</evidence>
<evidence type="ECO:0000313" key="3">
    <source>
        <dbReference type="Proteomes" id="UP000219788"/>
    </source>
</evidence>
<dbReference type="AlphaFoldDB" id="A0A2A7U107"/>
<sequence>MAFVMGLAREFRRADWRTWLASMTCAEFRAWTEHFTTVPFAADLIDYEFASLKLNQYLLAGGTDDVSVKDFCLLNPSDEPSEPEEMDDDQLMSAAAFIPGGMRFG</sequence>
<reference evidence="3" key="1">
    <citation type="submission" date="2017-09" db="EMBL/GenBank/DDBJ databases">
        <title>FDA dAtabase for Regulatory Grade micrObial Sequences (FDA-ARGOS): Supporting development and validation of Infectious Disease Dx tests.</title>
        <authorList>
            <person name="Goldberg B."/>
            <person name="Campos J."/>
            <person name="Tallon L."/>
            <person name="Sadzewicz L."/>
            <person name="Ott S."/>
            <person name="Zhao X."/>
            <person name="Nagaraj S."/>
            <person name="Vavikolanu K."/>
            <person name="Aluvathingal J."/>
            <person name="Nadendla S."/>
            <person name="Geyer C."/>
            <person name="Sichtig H."/>
        </authorList>
    </citation>
    <scope>NUCLEOTIDE SEQUENCE [LARGE SCALE GENOMIC DNA]</scope>
    <source>
        <strain evidence="3">FDAARGOS_370</strain>
    </source>
</reference>
<organism evidence="2 3">
    <name type="scientific">Edwardsiella tarda</name>
    <dbReference type="NCBI Taxonomy" id="636"/>
    <lineage>
        <taxon>Bacteria</taxon>
        <taxon>Pseudomonadati</taxon>
        <taxon>Pseudomonadota</taxon>
        <taxon>Gammaproteobacteria</taxon>
        <taxon>Enterobacterales</taxon>
        <taxon>Hafniaceae</taxon>
        <taxon>Edwardsiella</taxon>
    </lineage>
</organism>
<accession>A0A2A7U107</accession>
<name>A0A2A7U107_EDWTA</name>
<dbReference type="InterPro" id="IPR009350">
    <property type="entry name" value="Phage_tail_T"/>
</dbReference>